<feature type="transmembrane region" description="Helical" evidence="3">
    <location>
        <begin position="17"/>
        <end position="43"/>
    </location>
</feature>
<dbReference type="GO" id="GO:0008028">
    <property type="term" value="F:monocarboxylic acid transmembrane transporter activity"/>
    <property type="evidence" value="ECO:0000318"/>
    <property type="project" value="GO_Central"/>
</dbReference>
<dbReference type="OMA" id="VDGISNC"/>
<evidence type="ECO:0000256" key="2">
    <source>
        <dbReference type="SAM" id="MobiDB-lite"/>
    </source>
</evidence>
<keyword evidence="3" id="KW-0812">Transmembrane</keyword>
<dbReference type="RefSeq" id="XP_793291.1">
    <property type="nucleotide sequence ID" value="XM_788198.5"/>
</dbReference>
<feature type="transmembrane region" description="Helical" evidence="3">
    <location>
        <begin position="55"/>
        <end position="77"/>
    </location>
</feature>
<dbReference type="Proteomes" id="UP000007110">
    <property type="component" value="Unassembled WGS sequence"/>
</dbReference>
<evidence type="ECO:0000313" key="5">
    <source>
        <dbReference type="EnsemblMetazoa" id="XP_793291"/>
    </source>
</evidence>
<evidence type="ECO:0000256" key="3">
    <source>
        <dbReference type="SAM" id="Phobius"/>
    </source>
</evidence>
<feature type="transmembrane region" description="Helical" evidence="3">
    <location>
        <begin position="173"/>
        <end position="192"/>
    </location>
</feature>
<dbReference type="PANTHER" id="PTHR11360:SF284">
    <property type="entry name" value="EG:103B4.3 PROTEIN-RELATED"/>
    <property type="match status" value="1"/>
</dbReference>
<feature type="region of interest" description="Disordered" evidence="2">
    <location>
        <begin position="222"/>
        <end position="268"/>
    </location>
</feature>
<proteinExistence type="predicted"/>
<dbReference type="KEGG" id="spu:588518"/>
<evidence type="ECO:0000313" key="6">
    <source>
        <dbReference type="Proteomes" id="UP000007110"/>
    </source>
</evidence>
<evidence type="ECO:0000256" key="1">
    <source>
        <dbReference type="ARBA" id="ARBA00004141"/>
    </source>
</evidence>
<feature type="transmembrane region" description="Helical" evidence="3">
    <location>
        <begin position="139"/>
        <end position="161"/>
    </location>
</feature>
<feature type="transmembrane region" description="Helical" evidence="3">
    <location>
        <begin position="84"/>
        <end position="103"/>
    </location>
</feature>
<feature type="transmembrane region" description="Helical" evidence="3">
    <location>
        <begin position="334"/>
        <end position="356"/>
    </location>
</feature>
<feature type="compositionally biased region" description="Acidic residues" evidence="2">
    <location>
        <begin position="225"/>
        <end position="234"/>
    </location>
</feature>
<dbReference type="InParanoid" id="A0A7M7RE68"/>
<dbReference type="Pfam" id="PF07690">
    <property type="entry name" value="MFS_1"/>
    <property type="match status" value="2"/>
</dbReference>
<reference evidence="6" key="1">
    <citation type="submission" date="2015-02" db="EMBL/GenBank/DDBJ databases">
        <title>Genome sequencing for Strongylocentrotus purpuratus.</title>
        <authorList>
            <person name="Murali S."/>
            <person name="Liu Y."/>
            <person name="Vee V."/>
            <person name="English A."/>
            <person name="Wang M."/>
            <person name="Skinner E."/>
            <person name="Han Y."/>
            <person name="Muzny D.M."/>
            <person name="Worley K.C."/>
            <person name="Gibbs R.A."/>
        </authorList>
    </citation>
    <scope>NUCLEOTIDE SEQUENCE</scope>
</reference>
<comment type="subcellular location">
    <subcellularLocation>
        <location evidence="1">Membrane</location>
        <topology evidence="1">Multi-pass membrane protein</topology>
    </subcellularLocation>
</comment>
<dbReference type="InterPro" id="IPR036259">
    <property type="entry name" value="MFS_trans_sf"/>
</dbReference>
<dbReference type="SUPFAM" id="SSF103473">
    <property type="entry name" value="MFS general substrate transporter"/>
    <property type="match status" value="1"/>
</dbReference>
<keyword evidence="6" id="KW-1185">Reference proteome</keyword>
<feature type="compositionally biased region" description="Polar residues" evidence="2">
    <location>
        <begin position="247"/>
        <end position="264"/>
    </location>
</feature>
<feature type="transmembrane region" description="Helical" evidence="3">
    <location>
        <begin position="363"/>
        <end position="381"/>
    </location>
</feature>
<dbReference type="PANTHER" id="PTHR11360">
    <property type="entry name" value="MONOCARBOXYLATE TRANSPORTER"/>
    <property type="match status" value="1"/>
</dbReference>
<dbReference type="GO" id="GO:0005886">
    <property type="term" value="C:plasma membrane"/>
    <property type="evidence" value="ECO:0000318"/>
    <property type="project" value="GO_Central"/>
</dbReference>
<dbReference type="GeneID" id="588518"/>
<organism evidence="5 6">
    <name type="scientific">Strongylocentrotus purpuratus</name>
    <name type="common">Purple sea urchin</name>
    <dbReference type="NCBI Taxonomy" id="7668"/>
    <lineage>
        <taxon>Eukaryota</taxon>
        <taxon>Metazoa</taxon>
        <taxon>Echinodermata</taxon>
        <taxon>Eleutherozoa</taxon>
        <taxon>Echinozoa</taxon>
        <taxon>Echinoidea</taxon>
        <taxon>Euechinoidea</taxon>
        <taxon>Echinacea</taxon>
        <taxon>Camarodonta</taxon>
        <taxon>Echinidea</taxon>
        <taxon>Strongylocentrotidae</taxon>
        <taxon>Strongylocentrotus</taxon>
    </lineage>
</organism>
<dbReference type="FunFam" id="1.20.1250.20:FF:001039">
    <property type="entry name" value="Uncharacterized protein"/>
    <property type="match status" value="1"/>
</dbReference>
<keyword evidence="3" id="KW-0472">Membrane</keyword>
<reference evidence="5" key="2">
    <citation type="submission" date="2021-01" db="UniProtKB">
        <authorList>
            <consortium name="EnsemblMetazoa"/>
        </authorList>
    </citation>
    <scope>IDENTIFICATION</scope>
</reference>
<keyword evidence="3" id="KW-1133">Transmembrane helix</keyword>
<sequence>MTGKCGLSRPSLTRWRWLILVAAHICLMFVDGISNCTGVFIVHWQHHFQASTAELSTVLSIQMGAYHFAGAISGAAIHKLGARVVVIIGGTISTIGLLVSSVAPSPWVLYVSAGLLAGVGYGSTLNAITVCIAEYFTKYYSIAQSIASAGSAVGIILLPPLTQYLVSEYGWKGAYLVLAGLLANSLVCGMLLRPLSSFPREVDGCDHMQPEEGALKKDAMTQFEGSEDEDDNEQENDHGDVDLDEVTSPSNRNNASRTTDNTGHGCSDEYQRLSRRRQSRLQSLGGVTGASLLIENYRFSLIVFVLFFSGLCMSAIMTHLVLSVVEKGISEQAASFLMSFFGIGNLIGKIISAVLLGRKLISVTKLFGIAIFGWGISTMFLRVPTTYSWFIVVALSVGTFSGIDICTVAIVLKEVVGVAKLGRGFGVLMVFTGIGCLIGPVLGGWIYDRTKSFDISFFLFGALLAASSFSLLLFGKLKKLEDRHQRRSIAEASRKKRMNPEEFECDEVEKLRRKDSKVKWNEDSKRDRDVEVVALNGHADGDGCRQEDVGI</sequence>
<feature type="transmembrane region" description="Helical" evidence="3">
    <location>
        <begin position="301"/>
        <end position="322"/>
    </location>
</feature>
<name>A0A7M7RE68_STRPU</name>
<protein>
    <recommendedName>
        <fullName evidence="4">Major facilitator superfamily (MFS) profile domain-containing protein</fullName>
    </recommendedName>
</protein>
<dbReference type="EnsemblMetazoa" id="XM_788198">
    <property type="protein sequence ID" value="XP_793291"/>
    <property type="gene ID" value="LOC588518"/>
</dbReference>
<evidence type="ECO:0000259" key="4">
    <source>
        <dbReference type="PROSITE" id="PS50850"/>
    </source>
</evidence>
<dbReference type="InterPro" id="IPR011701">
    <property type="entry name" value="MFS"/>
</dbReference>
<dbReference type="OrthoDB" id="6499973at2759"/>
<dbReference type="CDD" id="cd17352">
    <property type="entry name" value="MFS_MCT_SLC16"/>
    <property type="match status" value="1"/>
</dbReference>
<feature type="transmembrane region" description="Helical" evidence="3">
    <location>
        <begin position="453"/>
        <end position="474"/>
    </location>
</feature>
<feature type="transmembrane region" description="Helical" evidence="3">
    <location>
        <begin position="424"/>
        <end position="447"/>
    </location>
</feature>
<feature type="transmembrane region" description="Helical" evidence="3">
    <location>
        <begin position="387"/>
        <end position="412"/>
    </location>
</feature>
<feature type="domain" description="Major facilitator superfamily (MFS) profile" evidence="4">
    <location>
        <begin position="18"/>
        <end position="479"/>
    </location>
</feature>
<dbReference type="Gene3D" id="1.20.1250.20">
    <property type="entry name" value="MFS general substrate transporter like domains"/>
    <property type="match status" value="2"/>
</dbReference>
<feature type="transmembrane region" description="Helical" evidence="3">
    <location>
        <begin position="109"/>
        <end position="132"/>
    </location>
</feature>
<dbReference type="PROSITE" id="PS50850">
    <property type="entry name" value="MFS"/>
    <property type="match status" value="1"/>
</dbReference>
<dbReference type="AlphaFoldDB" id="A0A7M7RE68"/>
<dbReference type="InterPro" id="IPR050327">
    <property type="entry name" value="Proton-linked_MCT"/>
</dbReference>
<dbReference type="InterPro" id="IPR020846">
    <property type="entry name" value="MFS_dom"/>
</dbReference>
<accession>A0A7M7RE68</accession>